<keyword evidence="7" id="KW-0830">Ubiquinone</keyword>
<keyword evidence="2 6" id="KW-0489">Methyltransferase</keyword>
<dbReference type="SUPFAM" id="SSF53335">
    <property type="entry name" value="S-adenosyl-L-methionine-dependent methyltransferases"/>
    <property type="match status" value="1"/>
</dbReference>
<dbReference type="EMBL" id="BCMF01000004">
    <property type="protein sequence ID" value="GAW98953.1"/>
    <property type="molecule type" value="Genomic_DNA"/>
</dbReference>
<evidence type="ECO:0000256" key="5">
    <source>
        <dbReference type="ARBA" id="ARBA00059758"/>
    </source>
</evidence>
<dbReference type="NCBIfam" id="NF001244">
    <property type="entry name" value="PRK00216.1-5"/>
    <property type="match status" value="1"/>
</dbReference>
<dbReference type="UniPathway" id="UPA00079">
    <property type="reaction ID" value="UER00169"/>
</dbReference>
<feature type="binding site" evidence="6">
    <location>
        <begin position="110"/>
        <end position="111"/>
    </location>
    <ligand>
        <name>S-adenosyl-L-methionine</name>
        <dbReference type="ChEBI" id="CHEBI:59789"/>
    </ligand>
</feature>
<dbReference type="InterPro" id="IPR029063">
    <property type="entry name" value="SAM-dependent_MTases_sf"/>
</dbReference>
<evidence type="ECO:0000256" key="1">
    <source>
        <dbReference type="ARBA" id="ARBA00022428"/>
    </source>
</evidence>
<dbReference type="Proteomes" id="UP000198374">
    <property type="component" value="Unassembled WGS sequence"/>
</dbReference>
<proteinExistence type="inferred from homology"/>
<dbReference type="NCBIfam" id="TIGR01934">
    <property type="entry name" value="MenG_MenH_UbiE"/>
    <property type="match status" value="1"/>
</dbReference>
<evidence type="ECO:0000256" key="3">
    <source>
        <dbReference type="ARBA" id="ARBA00022679"/>
    </source>
</evidence>
<evidence type="ECO:0000313" key="7">
    <source>
        <dbReference type="EMBL" id="GAW98953.1"/>
    </source>
</evidence>
<dbReference type="RefSeq" id="WP_089108766.1">
    <property type="nucleotide sequence ID" value="NZ_BCMF01000004.1"/>
</dbReference>
<dbReference type="OrthoDB" id="9808140at2"/>
<dbReference type="CDD" id="cd02440">
    <property type="entry name" value="AdoMet_MTases"/>
    <property type="match status" value="1"/>
</dbReference>
<dbReference type="PANTHER" id="PTHR43591">
    <property type="entry name" value="METHYLTRANSFERASE"/>
    <property type="match status" value="1"/>
</dbReference>
<dbReference type="InterPro" id="IPR023576">
    <property type="entry name" value="UbiE/COQ5_MeTrFase_CS"/>
</dbReference>
<feature type="binding site" evidence="6">
    <location>
        <position position="82"/>
    </location>
    <ligand>
        <name>S-adenosyl-L-methionine</name>
        <dbReference type="ChEBI" id="CHEBI:59789"/>
    </ligand>
</feature>
<protein>
    <recommendedName>
        <fullName evidence="6">Demethylmenaquinone methyltransferase</fullName>
        <ecNumber evidence="6">2.1.1.163</ecNumber>
    </recommendedName>
</protein>
<dbReference type="PROSITE" id="PS51608">
    <property type="entry name" value="SAM_MT_UBIE"/>
    <property type="match status" value="1"/>
</dbReference>
<keyword evidence="8" id="KW-1185">Reference proteome</keyword>
<dbReference type="PROSITE" id="PS01183">
    <property type="entry name" value="UBIE_1"/>
    <property type="match status" value="1"/>
</dbReference>
<comment type="similarity">
    <text evidence="6">Belongs to the class I-like SAM-binding methyltransferase superfamily. MenG/UbiE family.</text>
</comment>
<dbReference type="PANTHER" id="PTHR43591:SF24">
    <property type="entry name" value="2-METHOXY-6-POLYPRENYL-1,4-BENZOQUINOL METHYLASE, MITOCHONDRIAL"/>
    <property type="match status" value="1"/>
</dbReference>
<dbReference type="Gene3D" id="3.40.50.150">
    <property type="entry name" value="Vaccinia Virus protein VP39"/>
    <property type="match status" value="1"/>
</dbReference>
<dbReference type="GO" id="GO:0032259">
    <property type="term" value="P:methylation"/>
    <property type="evidence" value="ECO:0007669"/>
    <property type="project" value="UniProtKB-KW"/>
</dbReference>
<dbReference type="NCBIfam" id="NF001243">
    <property type="entry name" value="PRK00216.1-4"/>
    <property type="match status" value="1"/>
</dbReference>
<evidence type="ECO:0000256" key="2">
    <source>
        <dbReference type="ARBA" id="ARBA00022603"/>
    </source>
</evidence>
<dbReference type="GO" id="GO:0009234">
    <property type="term" value="P:menaquinone biosynthetic process"/>
    <property type="evidence" value="ECO:0007669"/>
    <property type="project" value="UniProtKB-UniRule"/>
</dbReference>
<name>A0A1Z5IAX6_9LACO</name>
<keyword evidence="4 6" id="KW-0949">S-adenosyl-L-methionine</keyword>
<evidence type="ECO:0000313" key="8">
    <source>
        <dbReference type="Proteomes" id="UP000198374"/>
    </source>
</evidence>
<sequence>MSLTNKTPEPQVQSLFKRIAGNYDRMNNLISLGTHKHWRKVAMAKLNVKPGSFVLDLCCGTGDWTIALAKAVGPSGQVVGLDFSEDMLAVAKKKIAAAGIEDRVTLVQGDAMALPYEDNHFDVITIGFGLRNVPDANQVLREMHRVVRPGGQVASLETSQPTQPIVKLGWKVYFKLIPMMTRLAVHNYKDYVYLQRTAAQFVDAKKLADMYANAGFDKVDYQTFDMGAAAFHSAQKAYTKA</sequence>
<comment type="caution">
    <text evidence="6">Lacks conserved residue(s) required for the propagation of feature annotation.</text>
</comment>
<reference evidence="7 8" key="1">
    <citation type="submission" date="2015-11" db="EMBL/GenBank/DDBJ databases">
        <title>Draft genome sequences of new species of the genus Lactobacillus isolated from orchardgrass silage.</title>
        <authorList>
            <person name="Tohno M."/>
            <person name="Tanizawa Y."/>
            <person name="Arita M."/>
        </authorList>
    </citation>
    <scope>NUCLEOTIDE SEQUENCE [LARGE SCALE GENOMIC DNA]</scope>
    <source>
        <strain evidence="7 8">IWT30</strain>
    </source>
</reference>
<feature type="binding site" evidence="6">
    <location>
        <position position="61"/>
    </location>
    <ligand>
        <name>S-adenosyl-L-methionine</name>
        <dbReference type="ChEBI" id="CHEBI:59789"/>
    </ligand>
</feature>
<dbReference type="Pfam" id="PF01209">
    <property type="entry name" value="Ubie_methyltran"/>
    <property type="match status" value="1"/>
</dbReference>
<keyword evidence="3 6" id="KW-0808">Transferase</keyword>
<comment type="function">
    <text evidence="5 6">Methyltransferase required for the conversion of demethylmenaquinol (DMKH2) to menaquinol (MKH2).</text>
</comment>
<dbReference type="HAMAP" id="MF_01813">
    <property type="entry name" value="MenG_UbiE_methyltr"/>
    <property type="match status" value="1"/>
</dbReference>
<organism evidence="7 8">
    <name type="scientific">Secundilactobacillus mixtipabuli</name>
    <dbReference type="NCBI Taxonomy" id="1435342"/>
    <lineage>
        <taxon>Bacteria</taxon>
        <taxon>Bacillati</taxon>
        <taxon>Bacillota</taxon>
        <taxon>Bacilli</taxon>
        <taxon>Lactobacillales</taxon>
        <taxon>Lactobacillaceae</taxon>
        <taxon>Secundilactobacillus</taxon>
    </lineage>
</organism>
<dbReference type="FunFam" id="3.40.50.150:FF:000086">
    <property type="entry name" value="Demethylmenaquinone methyltransferase"/>
    <property type="match status" value="1"/>
</dbReference>
<gene>
    <name evidence="7" type="primary">ubiE</name>
    <name evidence="6" type="synonym">menG</name>
    <name evidence="7" type="ORF">IWT30_00913</name>
</gene>
<keyword evidence="1 6" id="KW-0474">Menaquinone biosynthesis</keyword>
<dbReference type="AlphaFoldDB" id="A0A1Z5IAX6"/>
<evidence type="ECO:0000256" key="6">
    <source>
        <dbReference type="HAMAP-Rule" id="MF_01813"/>
    </source>
</evidence>
<comment type="caution">
    <text evidence="7">The sequence shown here is derived from an EMBL/GenBank/DDBJ whole genome shotgun (WGS) entry which is preliminary data.</text>
</comment>
<accession>A0A1Z5IAX6</accession>
<dbReference type="PROSITE" id="PS01184">
    <property type="entry name" value="UBIE_2"/>
    <property type="match status" value="1"/>
</dbReference>
<evidence type="ECO:0000256" key="4">
    <source>
        <dbReference type="ARBA" id="ARBA00022691"/>
    </source>
</evidence>
<dbReference type="GO" id="GO:0043770">
    <property type="term" value="F:demethylmenaquinone methyltransferase activity"/>
    <property type="evidence" value="ECO:0007669"/>
    <property type="project" value="UniProtKB-UniRule"/>
</dbReference>
<comment type="catalytic activity">
    <reaction evidence="6">
        <text>a 2-demethylmenaquinol + S-adenosyl-L-methionine = a menaquinol + S-adenosyl-L-homocysteine + H(+)</text>
        <dbReference type="Rhea" id="RHEA:42640"/>
        <dbReference type="Rhea" id="RHEA-COMP:9539"/>
        <dbReference type="Rhea" id="RHEA-COMP:9563"/>
        <dbReference type="ChEBI" id="CHEBI:15378"/>
        <dbReference type="ChEBI" id="CHEBI:18151"/>
        <dbReference type="ChEBI" id="CHEBI:55437"/>
        <dbReference type="ChEBI" id="CHEBI:57856"/>
        <dbReference type="ChEBI" id="CHEBI:59789"/>
        <dbReference type="EC" id="2.1.1.163"/>
    </reaction>
</comment>
<dbReference type="EC" id="2.1.1.163" evidence="6"/>
<dbReference type="InterPro" id="IPR004033">
    <property type="entry name" value="UbiE/COQ5_MeTrFase"/>
</dbReference>
<comment type="pathway">
    <text evidence="6">Quinol/quinone metabolism; menaquinone biosynthesis; menaquinol from 1,4-dihydroxy-2-naphthoate: step 2/2.</text>
</comment>